<dbReference type="EMBL" id="VSRR010001792">
    <property type="protein sequence ID" value="MPC27709.1"/>
    <property type="molecule type" value="Genomic_DNA"/>
</dbReference>
<reference evidence="2 3" key="1">
    <citation type="submission" date="2019-05" db="EMBL/GenBank/DDBJ databases">
        <title>Another draft genome of Portunus trituberculatus and its Hox gene families provides insights of decapod evolution.</title>
        <authorList>
            <person name="Jeong J.-H."/>
            <person name="Song I."/>
            <person name="Kim S."/>
            <person name="Choi T."/>
            <person name="Kim D."/>
            <person name="Ryu S."/>
            <person name="Kim W."/>
        </authorList>
    </citation>
    <scope>NUCLEOTIDE SEQUENCE [LARGE SCALE GENOMIC DNA]</scope>
    <source>
        <tissue evidence="2">Muscle</tissue>
    </source>
</reference>
<dbReference type="Proteomes" id="UP000324222">
    <property type="component" value="Unassembled WGS sequence"/>
</dbReference>
<keyword evidence="3" id="KW-1185">Reference proteome</keyword>
<name>A0A5B7E2T1_PORTR</name>
<dbReference type="AlphaFoldDB" id="A0A5B7E2T1"/>
<feature type="region of interest" description="Disordered" evidence="1">
    <location>
        <begin position="18"/>
        <end position="38"/>
    </location>
</feature>
<feature type="compositionally biased region" description="Basic and acidic residues" evidence="1">
    <location>
        <begin position="18"/>
        <end position="36"/>
    </location>
</feature>
<evidence type="ECO:0000313" key="2">
    <source>
        <dbReference type="EMBL" id="MPC27709.1"/>
    </source>
</evidence>
<gene>
    <name evidence="2" type="ORF">E2C01_020888</name>
</gene>
<sequence>MGGLGGIYQHRKGARICARRESPNGEQRPKQEDEGPRVAPRQAVAAACLCCFLRYGGITFPCSEYTTTS</sequence>
<protein>
    <submittedName>
        <fullName evidence="2">Uncharacterized protein</fullName>
    </submittedName>
</protein>
<proteinExistence type="predicted"/>
<organism evidence="2 3">
    <name type="scientific">Portunus trituberculatus</name>
    <name type="common">Swimming crab</name>
    <name type="synonym">Neptunus trituberculatus</name>
    <dbReference type="NCBI Taxonomy" id="210409"/>
    <lineage>
        <taxon>Eukaryota</taxon>
        <taxon>Metazoa</taxon>
        <taxon>Ecdysozoa</taxon>
        <taxon>Arthropoda</taxon>
        <taxon>Crustacea</taxon>
        <taxon>Multicrustacea</taxon>
        <taxon>Malacostraca</taxon>
        <taxon>Eumalacostraca</taxon>
        <taxon>Eucarida</taxon>
        <taxon>Decapoda</taxon>
        <taxon>Pleocyemata</taxon>
        <taxon>Brachyura</taxon>
        <taxon>Eubrachyura</taxon>
        <taxon>Portunoidea</taxon>
        <taxon>Portunidae</taxon>
        <taxon>Portuninae</taxon>
        <taxon>Portunus</taxon>
    </lineage>
</organism>
<comment type="caution">
    <text evidence="2">The sequence shown here is derived from an EMBL/GenBank/DDBJ whole genome shotgun (WGS) entry which is preliminary data.</text>
</comment>
<evidence type="ECO:0000256" key="1">
    <source>
        <dbReference type="SAM" id="MobiDB-lite"/>
    </source>
</evidence>
<evidence type="ECO:0000313" key="3">
    <source>
        <dbReference type="Proteomes" id="UP000324222"/>
    </source>
</evidence>
<accession>A0A5B7E2T1</accession>